<comment type="caution">
    <text evidence="2">The sequence shown here is derived from an EMBL/GenBank/DDBJ whole genome shotgun (WGS) entry which is preliminary data.</text>
</comment>
<dbReference type="Proteomes" id="UP001500653">
    <property type="component" value="Unassembled WGS sequence"/>
</dbReference>
<dbReference type="EMBL" id="BAAALN010000012">
    <property type="protein sequence ID" value="GAA1246332.1"/>
    <property type="molecule type" value="Genomic_DNA"/>
</dbReference>
<name>A0ABP4H0P8_9PSEU</name>
<dbReference type="RefSeq" id="WP_253865974.1">
    <property type="nucleotide sequence ID" value="NZ_BAAALN010000012.1"/>
</dbReference>
<feature type="compositionally biased region" description="Basic and acidic residues" evidence="1">
    <location>
        <begin position="1"/>
        <end position="12"/>
    </location>
</feature>
<protein>
    <submittedName>
        <fullName evidence="2">Uncharacterized protein</fullName>
    </submittedName>
</protein>
<reference evidence="3" key="1">
    <citation type="journal article" date="2019" name="Int. J. Syst. Evol. Microbiol.">
        <title>The Global Catalogue of Microorganisms (GCM) 10K type strain sequencing project: providing services to taxonomists for standard genome sequencing and annotation.</title>
        <authorList>
            <consortium name="The Broad Institute Genomics Platform"/>
            <consortium name="The Broad Institute Genome Sequencing Center for Infectious Disease"/>
            <person name="Wu L."/>
            <person name="Ma J."/>
        </authorList>
    </citation>
    <scope>NUCLEOTIDE SEQUENCE [LARGE SCALE GENOMIC DNA]</scope>
    <source>
        <strain evidence="3">JCM 13023</strain>
    </source>
</reference>
<organism evidence="2 3">
    <name type="scientific">Prauserella halophila</name>
    <dbReference type="NCBI Taxonomy" id="185641"/>
    <lineage>
        <taxon>Bacteria</taxon>
        <taxon>Bacillati</taxon>
        <taxon>Actinomycetota</taxon>
        <taxon>Actinomycetes</taxon>
        <taxon>Pseudonocardiales</taxon>
        <taxon>Pseudonocardiaceae</taxon>
        <taxon>Prauserella</taxon>
    </lineage>
</organism>
<keyword evidence="3" id="KW-1185">Reference proteome</keyword>
<evidence type="ECO:0000313" key="2">
    <source>
        <dbReference type="EMBL" id="GAA1246332.1"/>
    </source>
</evidence>
<feature type="compositionally biased region" description="Low complexity" evidence="1">
    <location>
        <begin position="55"/>
        <end position="69"/>
    </location>
</feature>
<proteinExistence type="predicted"/>
<accession>A0ABP4H0P8</accession>
<sequence length="91" mass="9590">MNISRRDDRHNADLAQEISDSFNRALGERKTAAPGTGTGPDGTGPGDEENDGDHGAASDGAASDGAVGDEQQRPRFVITGDRRSTGRNRRP</sequence>
<evidence type="ECO:0000313" key="3">
    <source>
        <dbReference type="Proteomes" id="UP001500653"/>
    </source>
</evidence>
<feature type="region of interest" description="Disordered" evidence="1">
    <location>
        <begin position="1"/>
        <end position="91"/>
    </location>
</feature>
<gene>
    <name evidence="2" type="ORF">GCM10009676_35550</name>
</gene>
<feature type="compositionally biased region" description="Gly residues" evidence="1">
    <location>
        <begin position="36"/>
        <end position="45"/>
    </location>
</feature>
<evidence type="ECO:0000256" key="1">
    <source>
        <dbReference type="SAM" id="MobiDB-lite"/>
    </source>
</evidence>